<keyword evidence="2" id="KW-1185">Reference proteome</keyword>
<proteinExistence type="predicted"/>
<sequence>MVRLYVNFQDNVPQYHCTACSACTSTFGKSLCKIKNRGCCFYFPKFNLIDILRMTKTKEGLNTLSKIVHNKGTEIYHYYIHSKGYFDHEGYNKYLETKPSSSNQDYCEENIQDKTMFFRSCPFVQENVGCTLPIKYRTNVCNFFICNEVKKILDTLPLLKEYEEEAAKYSRFNDWQNVGLESILKDLNINLKDNLYECIKILRDIPLEECEFPKLPSLDSYNTLKENA</sequence>
<name>A0A1I0WRU5_9CLOT</name>
<evidence type="ECO:0000313" key="2">
    <source>
        <dbReference type="Proteomes" id="UP000198619"/>
    </source>
</evidence>
<dbReference type="EMBL" id="FOKI01000006">
    <property type="protein sequence ID" value="SFA91341.1"/>
    <property type="molecule type" value="Genomic_DNA"/>
</dbReference>
<accession>A0A1I0WRU5</accession>
<organism evidence="1 2">
    <name type="scientific">Clostridium frigidicarnis</name>
    <dbReference type="NCBI Taxonomy" id="84698"/>
    <lineage>
        <taxon>Bacteria</taxon>
        <taxon>Bacillati</taxon>
        <taxon>Bacillota</taxon>
        <taxon>Clostridia</taxon>
        <taxon>Eubacteriales</taxon>
        <taxon>Clostridiaceae</taxon>
        <taxon>Clostridium</taxon>
    </lineage>
</organism>
<dbReference type="OrthoDB" id="2876964at2"/>
<dbReference type="AlphaFoldDB" id="A0A1I0WRU5"/>
<dbReference type="RefSeq" id="WP_090039374.1">
    <property type="nucleotide sequence ID" value="NZ_FOKI01000006.1"/>
</dbReference>
<protein>
    <submittedName>
        <fullName evidence="1">Uncharacterized protein</fullName>
    </submittedName>
</protein>
<evidence type="ECO:0000313" key="1">
    <source>
        <dbReference type="EMBL" id="SFA91341.1"/>
    </source>
</evidence>
<reference evidence="1 2" key="1">
    <citation type="submission" date="2016-10" db="EMBL/GenBank/DDBJ databases">
        <authorList>
            <person name="de Groot N.N."/>
        </authorList>
    </citation>
    <scope>NUCLEOTIDE SEQUENCE [LARGE SCALE GENOMIC DNA]</scope>
    <source>
        <strain evidence="1 2">DSM 12271</strain>
    </source>
</reference>
<dbReference type="Proteomes" id="UP000198619">
    <property type="component" value="Unassembled WGS sequence"/>
</dbReference>
<gene>
    <name evidence="1" type="ORF">SAMN04488528_10067</name>
</gene>